<dbReference type="AlphaFoldDB" id="A0A0V0GTF3"/>
<proteinExistence type="predicted"/>
<sequence>MDINKRMIIREKNELYNNIPNAIPQVGSAEGKMHADLTSTFMGVERLFPIDSRLKRKEELEARL</sequence>
<accession>A0A0V0GTF3</accession>
<name>A0A0V0GTF3_SOLCH</name>
<dbReference type="EMBL" id="GEDG01031731">
    <property type="protein sequence ID" value="JAP11210.1"/>
    <property type="molecule type" value="Transcribed_RNA"/>
</dbReference>
<organism evidence="1">
    <name type="scientific">Solanum chacoense</name>
    <name type="common">Chaco potato</name>
    <dbReference type="NCBI Taxonomy" id="4108"/>
    <lineage>
        <taxon>Eukaryota</taxon>
        <taxon>Viridiplantae</taxon>
        <taxon>Streptophyta</taxon>
        <taxon>Embryophyta</taxon>
        <taxon>Tracheophyta</taxon>
        <taxon>Spermatophyta</taxon>
        <taxon>Magnoliopsida</taxon>
        <taxon>eudicotyledons</taxon>
        <taxon>Gunneridae</taxon>
        <taxon>Pentapetalae</taxon>
        <taxon>asterids</taxon>
        <taxon>lamiids</taxon>
        <taxon>Solanales</taxon>
        <taxon>Solanaceae</taxon>
        <taxon>Solanoideae</taxon>
        <taxon>Solaneae</taxon>
        <taxon>Solanum</taxon>
    </lineage>
</organism>
<protein>
    <submittedName>
        <fullName evidence="1">Putative ovule protein</fullName>
    </submittedName>
</protein>
<evidence type="ECO:0000313" key="1">
    <source>
        <dbReference type="EMBL" id="JAP11210.1"/>
    </source>
</evidence>
<reference evidence="1" key="1">
    <citation type="submission" date="2015-12" db="EMBL/GenBank/DDBJ databases">
        <title>Gene expression during late stages of embryo sac development: a critical building block for successful pollen-pistil interactions.</title>
        <authorList>
            <person name="Liu Y."/>
            <person name="Joly V."/>
            <person name="Sabar M."/>
            <person name="Matton D.P."/>
        </authorList>
    </citation>
    <scope>NUCLEOTIDE SEQUENCE</scope>
</reference>